<evidence type="ECO:0000256" key="2">
    <source>
        <dbReference type="ARBA" id="ARBA00023004"/>
    </source>
</evidence>
<evidence type="ECO:0000313" key="4">
    <source>
        <dbReference type="EMBL" id="CAB4751676.1"/>
    </source>
</evidence>
<dbReference type="Pfam" id="PF06155">
    <property type="entry name" value="GBBH-like_N"/>
    <property type="match status" value="1"/>
</dbReference>
<dbReference type="InterPro" id="IPR010376">
    <property type="entry name" value="GBBH-like_N"/>
</dbReference>
<dbReference type="GO" id="GO:0046872">
    <property type="term" value="F:metal ion binding"/>
    <property type="evidence" value="ECO:0007669"/>
    <property type="project" value="UniProtKB-KW"/>
</dbReference>
<reference evidence="4" key="1">
    <citation type="submission" date="2020-05" db="EMBL/GenBank/DDBJ databases">
        <authorList>
            <person name="Chiriac C."/>
            <person name="Salcher M."/>
            <person name="Ghai R."/>
            <person name="Kavagutti S V."/>
        </authorList>
    </citation>
    <scope>NUCLEOTIDE SEQUENCE</scope>
</reference>
<keyword evidence="2" id="KW-0408">Iron</keyword>
<protein>
    <submittedName>
        <fullName evidence="4">Unannotated protein</fullName>
    </submittedName>
</protein>
<sequence length="120" mass="12868">MSSSSSARQPDVTDITIERATMELRLVFDDGLSGTIGLVELRLNCPCATCRAARQAGRAPWPTSTSQQTLELTDAQLVGAWGLGITWNDGHATGIYPFASLHDWIRLGHPTFAPDSGLGN</sequence>
<evidence type="ECO:0000259" key="3">
    <source>
        <dbReference type="Pfam" id="PF06155"/>
    </source>
</evidence>
<dbReference type="InterPro" id="IPR038492">
    <property type="entry name" value="GBBH-like_N_sf"/>
</dbReference>
<organism evidence="4">
    <name type="scientific">freshwater metagenome</name>
    <dbReference type="NCBI Taxonomy" id="449393"/>
    <lineage>
        <taxon>unclassified sequences</taxon>
        <taxon>metagenomes</taxon>
        <taxon>ecological metagenomes</taxon>
    </lineage>
</organism>
<gene>
    <name evidence="4" type="ORF">UFOPK2766_01695</name>
</gene>
<dbReference type="EMBL" id="CAEZYU010000087">
    <property type="protein sequence ID" value="CAB4751676.1"/>
    <property type="molecule type" value="Genomic_DNA"/>
</dbReference>
<proteinExistence type="predicted"/>
<evidence type="ECO:0000256" key="1">
    <source>
        <dbReference type="ARBA" id="ARBA00022723"/>
    </source>
</evidence>
<feature type="domain" description="Gamma-butyrobetaine hydroxylase-like N-terminal" evidence="3">
    <location>
        <begin position="16"/>
        <end position="102"/>
    </location>
</feature>
<name>A0A6J6TX26_9ZZZZ</name>
<accession>A0A6J6TX26</accession>
<keyword evidence="1" id="KW-0479">Metal-binding</keyword>
<dbReference type="Gene3D" id="3.30.2020.30">
    <property type="match status" value="1"/>
</dbReference>
<dbReference type="PANTHER" id="PTHR35303">
    <property type="entry name" value="OS02G0197800 PROTEIN"/>
    <property type="match status" value="1"/>
</dbReference>
<dbReference type="AlphaFoldDB" id="A0A6J6TX26"/>